<dbReference type="EMBL" id="CP054490">
    <property type="protein sequence ID" value="QKQ24486.1"/>
    <property type="molecule type" value="Genomic_DNA"/>
</dbReference>
<dbReference type="Gene3D" id="2.10.260.10">
    <property type="match status" value="1"/>
</dbReference>
<accession>A0A6N0HQ91</accession>
<dbReference type="Pfam" id="PF04014">
    <property type="entry name" value="MazE_antitoxin"/>
    <property type="match status" value="1"/>
</dbReference>
<gene>
    <name evidence="2" type="ORF">HUE58_05080</name>
</gene>
<organism evidence="2 3">
    <name type="scientific">Candidatus Ruthia endofausta</name>
    <dbReference type="NCBI Taxonomy" id="2738852"/>
    <lineage>
        <taxon>Bacteria</taxon>
        <taxon>Pseudomonadati</taxon>
        <taxon>Pseudomonadota</taxon>
        <taxon>Gammaproteobacteria</taxon>
        <taxon>Candidatus Pseudothioglobaceae</taxon>
        <taxon>Candidatus Ruthturnera</taxon>
    </lineage>
</organism>
<dbReference type="Proteomes" id="UP000509429">
    <property type="component" value="Chromosome"/>
</dbReference>
<keyword evidence="2" id="KW-0238">DNA-binding</keyword>
<protein>
    <submittedName>
        <fullName evidence="2">AbrB/MazE/SpoVT family DNA-binding domain-containing protein</fullName>
    </submittedName>
</protein>
<dbReference type="InterPro" id="IPR037914">
    <property type="entry name" value="SpoVT-AbrB_sf"/>
</dbReference>
<dbReference type="SMART" id="SM00966">
    <property type="entry name" value="SpoVT_AbrB"/>
    <property type="match status" value="1"/>
</dbReference>
<sequence length="89" mass="10266">MDFAIFLIQIGNSQGIRIPKPIIEQAHLSGFELELKVVDEGLLIKSHKSVIVRDGWQESIENHIKLFSKEQVDNEWLHATLIDDSDIEW</sequence>
<dbReference type="SUPFAM" id="SSF89447">
    <property type="entry name" value="AbrB/MazE/MraZ-like"/>
    <property type="match status" value="1"/>
</dbReference>
<dbReference type="GO" id="GO:0003677">
    <property type="term" value="F:DNA binding"/>
    <property type="evidence" value="ECO:0007669"/>
    <property type="project" value="UniProtKB-KW"/>
</dbReference>
<reference evidence="2 3" key="1">
    <citation type="submission" date="2020-05" db="EMBL/GenBank/DDBJ databases">
        <title>Horizontal transmission and recombination maintain forever young bacterial symbiont genomes.</title>
        <authorList>
            <person name="Russell S.L."/>
            <person name="Pepper-Tunick E."/>
            <person name="Svedberg J."/>
            <person name="Byrne A."/>
            <person name="Ruelas Castillo J."/>
            <person name="Vollmers C."/>
            <person name="Beinart R.A."/>
            <person name="Corbett-Detig R."/>
        </authorList>
    </citation>
    <scope>NUCLEOTIDE SEQUENCE [LARGE SCALE GENOMIC DNA]</scope>
    <source>
        <strain evidence="2">JDF_Ridge</strain>
    </source>
</reference>
<dbReference type="AlphaFoldDB" id="A0A6N0HQ91"/>
<evidence type="ECO:0000313" key="3">
    <source>
        <dbReference type="Proteomes" id="UP000509429"/>
    </source>
</evidence>
<evidence type="ECO:0000259" key="1">
    <source>
        <dbReference type="SMART" id="SM00966"/>
    </source>
</evidence>
<dbReference type="KEGG" id="reo:HUE58_05080"/>
<dbReference type="InterPro" id="IPR007159">
    <property type="entry name" value="SpoVT-AbrB_dom"/>
</dbReference>
<feature type="domain" description="SpoVT-AbrB" evidence="1">
    <location>
        <begin position="8"/>
        <end position="52"/>
    </location>
</feature>
<dbReference type="RefSeq" id="WP_174605923.1">
    <property type="nucleotide sequence ID" value="NZ_CP054490.1"/>
</dbReference>
<proteinExistence type="predicted"/>
<keyword evidence="3" id="KW-1185">Reference proteome</keyword>
<evidence type="ECO:0000313" key="2">
    <source>
        <dbReference type="EMBL" id="QKQ24486.1"/>
    </source>
</evidence>
<name>A0A6N0HQ91_9GAMM</name>